<comment type="function">
    <text evidence="1">Might have a role in establishing the nucleoid structure of elementary bodies.</text>
</comment>
<sequence length="680" mass="72003">MAKKSSAKSTSPKKKKSATAKKAAPKKTAAKKGVSKKGKNQKPAASAKEKPVSVKTLIQKKFDAWKPETLFKAAADEAYEKGFSAPPFFADPDSAESKKVREVLFRKFDFDFAAVAKPPRKVIPTEVLLRKKFDAWKPETLFKAAADEAYEKGFSAPPFFADPDSAESKKAREVLFRKFDFDFAAVAKPPRKVIPTEVLLRKKFDAWKPETLFKAAADEAYEKGFSAPPFFADPDSAESKKAHEVLFRKFDFDFAELAKQAAEKAAAEKAAAEKAAAEKAAAEKAAAEKAAAEKAAAEKAAAEKAAAEKAAAEKAAAEKAAAEKAAAEKAAAEKAAAEKAAAEKAAAEKAAAEKAAAEKAAAEKAAAEKAAAEKAAAEKAAAEKAAAEKAAAEKAAAEKAAAEKAAAEKAAAEKAAAEKAAAEKAAAEKAAAEKAAAEKAAKKADPVYRLIRYCSAGLAVVFTLIIAASYSNSSKYYLVSPSDDTVQVWKGSFSPLGKELVASLYGMKLSEPVKEVYTREDAFTVAYAYFSDMADSLLAESAPEIKEVRSLLSRALPFADTDAERNAVESRLSRVSLMTWLYMADVAVTRGAASDLEDALKALEEASRLKLEGYQAQLVEQKIAMINGLLEGAKEEAQSQVSEEETVTADESAAPEEAAPEETEAAKPEAPADSEPVTTL</sequence>
<feature type="region of interest" description="Disordered" evidence="3">
    <location>
        <begin position="1"/>
        <end position="52"/>
    </location>
</feature>
<evidence type="ECO:0000256" key="3">
    <source>
        <dbReference type="SAM" id="MobiDB-lite"/>
    </source>
</evidence>
<organism evidence="4 5">
    <name type="scientific">Desulfonema ishimotonii</name>
    <dbReference type="NCBI Taxonomy" id="45657"/>
    <lineage>
        <taxon>Bacteria</taxon>
        <taxon>Pseudomonadati</taxon>
        <taxon>Thermodesulfobacteriota</taxon>
        <taxon>Desulfobacteria</taxon>
        <taxon>Desulfobacterales</taxon>
        <taxon>Desulfococcaceae</taxon>
        <taxon>Desulfonema</taxon>
    </lineage>
</organism>
<dbReference type="GO" id="GO:0030261">
    <property type="term" value="P:chromosome condensation"/>
    <property type="evidence" value="ECO:0007669"/>
    <property type="project" value="InterPro"/>
</dbReference>
<gene>
    <name evidence="4" type="ORF">DENIS_0704</name>
</gene>
<feature type="region of interest" description="Disordered" evidence="3">
    <location>
        <begin position="278"/>
        <end position="350"/>
    </location>
</feature>
<protein>
    <submittedName>
        <fullName evidence="4">Uncharacterized protein</fullName>
    </submittedName>
</protein>
<evidence type="ECO:0000313" key="5">
    <source>
        <dbReference type="Proteomes" id="UP000288096"/>
    </source>
</evidence>
<dbReference type="Proteomes" id="UP000288096">
    <property type="component" value="Unassembled WGS sequence"/>
</dbReference>
<dbReference type="PANTHER" id="PTHR46563">
    <property type="entry name" value="RING-TYPE DOMAIN-CONTAINING PROTEIN"/>
    <property type="match status" value="1"/>
</dbReference>
<proteinExistence type="inferred from homology"/>
<dbReference type="GO" id="GO:0030527">
    <property type="term" value="F:structural constituent of chromatin"/>
    <property type="evidence" value="ECO:0007669"/>
    <property type="project" value="InterPro"/>
</dbReference>
<evidence type="ECO:0000313" key="4">
    <source>
        <dbReference type="EMBL" id="GBC59763.1"/>
    </source>
</evidence>
<reference evidence="5" key="2">
    <citation type="submission" date="2019-01" db="EMBL/GenBank/DDBJ databases">
        <title>Genome sequence of Desulfonema ishimotonii strain Tokyo 01.</title>
        <authorList>
            <person name="Fukui M."/>
        </authorList>
    </citation>
    <scope>NUCLEOTIDE SEQUENCE [LARGE SCALE GENOMIC DNA]</scope>
    <source>
        <strain evidence="5">Tokyo 01</strain>
    </source>
</reference>
<dbReference type="AlphaFoldDB" id="A0A401FS36"/>
<dbReference type="InterPro" id="IPR009970">
    <property type="entry name" value="HC2"/>
</dbReference>
<keyword evidence="5" id="KW-1185">Reference proteome</keyword>
<reference evidence="5" key="1">
    <citation type="submission" date="2017-11" db="EMBL/GenBank/DDBJ databases">
        <authorList>
            <person name="Watanabe M."/>
            <person name="Kojima H."/>
        </authorList>
    </citation>
    <scope>NUCLEOTIDE SEQUENCE [LARGE SCALE GENOMIC DNA]</scope>
    <source>
        <strain evidence="5">Tokyo 01</strain>
    </source>
</reference>
<evidence type="ECO:0000256" key="1">
    <source>
        <dbReference type="ARBA" id="ARBA00002344"/>
    </source>
</evidence>
<evidence type="ECO:0000256" key="2">
    <source>
        <dbReference type="ARBA" id="ARBA00008424"/>
    </source>
</evidence>
<dbReference type="GO" id="GO:0003677">
    <property type="term" value="F:DNA binding"/>
    <property type="evidence" value="ECO:0007669"/>
    <property type="project" value="InterPro"/>
</dbReference>
<feature type="compositionally biased region" description="Basic residues" evidence="3">
    <location>
        <begin position="1"/>
        <end position="40"/>
    </location>
</feature>
<accession>A0A401FS36</accession>
<dbReference type="Pfam" id="PF07382">
    <property type="entry name" value="HC2"/>
    <property type="match status" value="1"/>
</dbReference>
<feature type="region of interest" description="Disordered" evidence="3">
    <location>
        <begin position="634"/>
        <end position="680"/>
    </location>
</feature>
<comment type="caution">
    <text evidence="4">The sequence shown here is derived from an EMBL/GenBank/DDBJ whole genome shotgun (WGS) entry which is preliminary data.</text>
</comment>
<name>A0A401FS36_9BACT</name>
<comment type="similarity">
    <text evidence="2">Belongs to the histone H1/H5 family. HCT subfamily.</text>
</comment>
<dbReference type="EMBL" id="BEXT01000001">
    <property type="protein sequence ID" value="GBC59763.1"/>
    <property type="molecule type" value="Genomic_DNA"/>
</dbReference>
<dbReference type="PANTHER" id="PTHR46563:SF4">
    <property type="entry name" value="ASPARTYL_ASPARAGINYL BETA-HYDROXYLASE ISOFORM X1"/>
    <property type="match status" value="1"/>
</dbReference>